<dbReference type="AlphaFoldDB" id="A0AA97GWB4"/>
<dbReference type="EMBL" id="CP128986">
    <property type="protein sequence ID" value="WOC12523.1"/>
    <property type="molecule type" value="Genomic_DNA"/>
</dbReference>
<sequence length="32" mass="3549">MHIVDPLGQVAQFLNSIGLRAFLDAIRPLVFP</sequence>
<accession>A0AA97GWB4</accession>
<proteinExistence type="predicted"/>
<evidence type="ECO:0000313" key="1">
    <source>
        <dbReference type="EMBL" id="WOC12523.1"/>
    </source>
</evidence>
<gene>
    <name evidence="1" type="ORF">MP11Mi_16110</name>
</gene>
<protein>
    <submittedName>
        <fullName evidence="1">Uncharacterized protein</fullName>
    </submittedName>
</protein>
<organism evidence="1">
    <name type="scientific">Gordonia sp. MP11Mi</name>
    <dbReference type="NCBI Taxonomy" id="3022769"/>
    <lineage>
        <taxon>Bacteria</taxon>
        <taxon>Bacillati</taxon>
        <taxon>Actinomycetota</taxon>
        <taxon>Actinomycetes</taxon>
        <taxon>Mycobacteriales</taxon>
        <taxon>Gordoniaceae</taxon>
        <taxon>Gordonia</taxon>
    </lineage>
</organism>
<reference evidence="1" key="1">
    <citation type="submission" date="2023-06" db="EMBL/GenBank/DDBJ databases">
        <title>Gordonia sp. nov. and Pseudochrobactrum sp. nov., two species isolated from the burying beetle Nicrophorus vespilloides.</title>
        <authorList>
            <person name="Poehlein A."/>
            <person name="Guzman J."/>
            <person name="Daniel R."/>
            <person name="Vilcinskas A."/>
        </authorList>
    </citation>
    <scope>NUCLEOTIDE SEQUENCE</scope>
    <source>
        <strain evidence="1">MP11Mi</strain>
    </source>
</reference>
<name>A0AA97GWB4_9ACTN</name>